<proteinExistence type="inferred from homology"/>
<evidence type="ECO:0000256" key="3">
    <source>
        <dbReference type="HAMAP-Rule" id="MF_01384"/>
    </source>
</evidence>
<evidence type="ECO:0000256" key="2">
    <source>
        <dbReference type="ARBA" id="ARBA00023186"/>
    </source>
</evidence>
<evidence type="ECO:0000313" key="4">
    <source>
        <dbReference type="EMBL" id="PSI01914.1"/>
    </source>
</evidence>
<dbReference type="PANTHER" id="PTHR33643:SF1">
    <property type="entry name" value="UREASE ACCESSORY PROTEIN D"/>
    <property type="match status" value="1"/>
</dbReference>
<comment type="caution">
    <text evidence="4">The sequence shown here is derived from an EMBL/GenBank/DDBJ whole genome shotgun (WGS) entry which is preliminary data.</text>
</comment>
<organism evidence="4 5">
    <name type="scientific">Synechococcus lacustris str. Tous</name>
    <dbReference type="NCBI Taxonomy" id="1910958"/>
    <lineage>
        <taxon>Bacteria</taxon>
        <taxon>Bacillati</taxon>
        <taxon>Cyanobacteriota</taxon>
        <taxon>Cyanophyceae</taxon>
        <taxon>Synechococcales</taxon>
        <taxon>Synechococcaceae</taxon>
        <taxon>Synechococcus</taxon>
    </lineage>
</organism>
<dbReference type="Proteomes" id="UP000240206">
    <property type="component" value="Unassembled WGS sequence"/>
</dbReference>
<keyword evidence="3" id="KW-0996">Nickel insertion</keyword>
<dbReference type="PANTHER" id="PTHR33643">
    <property type="entry name" value="UREASE ACCESSORY PROTEIN D"/>
    <property type="match status" value="1"/>
</dbReference>
<dbReference type="STRING" id="1910958.BTM30_06885"/>
<protein>
    <recommendedName>
        <fullName evidence="3">Urease accessory protein UreD</fullName>
    </recommendedName>
</protein>
<comment type="subcellular location">
    <subcellularLocation>
        <location evidence="3">Cytoplasm</location>
    </subcellularLocation>
</comment>
<dbReference type="RefSeq" id="WP_106499713.1">
    <property type="nucleotide sequence ID" value="NZ_PXVC01000017.1"/>
</dbReference>
<dbReference type="EMBL" id="PXVC01000017">
    <property type="protein sequence ID" value="PSI01914.1"/>
    <property type="molecule type" value="Genomic_DNA"/>
</dbReference>
<comment type="similarity">
    <text evidence="1 3">Belongs to the UreD family.</text>
</comment>
<dbReference type="GO" id="GO:0016151">
    <property type="term" value="F:nickel cation binding"/>
    <property type="evidence" value="ECO:0007669"/>
    <property type="project" value="UniProtKB-UniRule"/>
</dbReference>
<keyword evidence="5" id="KW-1185">Reference proteome</keyword>
<keyword evidence="2 3" id="KW-0143">Chaperone</keyword>
<evidence type="ECO:0000256" key="1">
    <source>
        <dbReference type="ARBA" id="ARBA00007177"/>
    </source>
</evidence>
<dbReference type="AlphaFoldDB" id="A0A2P7EFE4"/>
<dbReference type="InterPro" id="IPR002669">
    <property type="entry name" value="UreD"/>
</dbReference>
<reference evidence="5" key="1">
    <citation type="submission" date="2018-03" db="EMBL/GenBank/DDBJ databases">
        <title>Ecological and genomic features of two cosmopolitan and abundant freshwater picocyanobacteria.</title>
        <authorList>
            <person name="Cabello-Yeves P.J."/>
            <person name="Picazo A."/>
            <person name="Camacho A."/>
            <person name="Callieri C."/>
            <person name="Rosselli R."/>
            <person name="Roda-Garcia J."/>
            <person name="Coutinho F.H."/>
            <person name="Rodriguez-Valera F."/>
        </authorList>
    </citation>
    <scope>NUCLEOTIDE SEQUENCE [LARGE SCALE GENOMIC DNA]</scope>
    <source>
        <strain evidence="5">Tous</strain>
    </source>
</reference>
<dbReference type="GO" id="GO:0005737">
    <property type="term" value="C:cytoplasm"/>
    <property type="evidence" value="ECO:0007669"/>
    <property type="project" value="UniProtKB-SubCell"/>
</dbReference>
<evidence type="ECO:0000313" key="5">
    <source>
        <dbReference type="Proteomes" id="UP000240206"/>
    </source>
</evidence>
<dbReference type="Pfam" id="PF01774">
    <property type="entry name" value="UreD"/>
    <property type="match status" value="1"/>
</dbReference>
<sequence>MAQATATPSPWRGTANLQFAASSQGLTSFQGGSTAPLKLMRAFAGADGRCELPLLHTAGGLVGGDQLKIELGLGANSRALITSVAAQKVYGIKGQWAHIDIETQLGPGADLEWLPQETLVFEGGLLQQQQRLELAENASWLGIDVVRFGRTARGETLGNGCWRSSLEIQRKSASGRRWELVDRLQINRDCLDSAHGLKGQPVLASLVWAAPSPLDSNKLQALINQGRQDSLELEGEMALGSLQQGLIARYRGPSSQAARHWFYRLWARIRQLRGLSAPLAPRVWPLQEYSHAPALN</sequence>
<comment type="subunit">
    <text evidence="3">UreD, UreF and UreG form a complex that acts as a GTP-hydrolysis-dependent molecular chaperone, activating the urease apoprotein by helping to assemble the nickel containing metallocenter of UreC. The UreE protein probably delivers the nickel.</text>
</comment>
<name>A0A2P7EFE4_9SYNE</name>
<comment type="function">
    <text evidence="3">Required for maturation of urease via the functional incorporation of the urease nickel metallocenter.</text>
</comment>
<accession>A0A2P7EFE4</accession>
<dbReference type="HAMAP" id="MF_01384">
    <property type="entry name" value="UreD"/>
    <property type="match status" value="1"/>
</dbReference>
<keyword evidence="3" id="KW-0963">Cytoplasm</keyword>
<gene>
    <name evidence="3" type="primary">ureD</name>
    <name evidence="4" type="ORF">C7K08_05820</name>
</gene>